<protein>
    <submittedName>
        <fullName evidence="9">TonB-dependent receptor</fullName>
    </submittedName>
</protein>
<evidence type="ECO:0000256" key="3">
    <source>
        <dbReference type="ARBA" id="ARBA00023237"/>
    </source>
</evidence>
<dbReference type="InterPro" id="IPR010104">
    <property type="entry name" value="TonB_rcpt_bac"/>
</dbReference>
<keyword evidence="2 4" id="KW-0472">Membrane</keyword>
<name>A0ABY4SRE4_9CAUL</name>
<feature type="chain" id="PRO_5047193858" evidence="6">
    <location>
        <begin position="40"/>
        <end position="1073"/>
    </location>
</feature>
<dbReference type="PROSITE" id="PS51318">
    <property type="entry name" value="TAT"/>
    <property type="match status" value="1"/>
</dbReference>
<dbReference type="RefSeq" id="WP_250202074.1">
    <property type="nucleotide sequence ID" value="NZ_CP097649.1"/>
</dbReference>
<evidence type="ECO:0000256" key="6">
    <source>
        <dbReference type="SAM" id="SignalP"/>
    </source>
</evidence>
<evidence type="ECO:0000259" key="8">
    <source>
        <dbReference type="Pfam" id="PF07715"/>
    </source>
</evidence>
<keyword evidence="4" id="KW-0798">TonB box</keyword>
<dbReference type="SUPFAM" id="SSF56935">
    <property type="entry name" value="Porins"/>
    <property type="match status" value="1"/>
</dbReference>
<dbReference type="Gene3D" id="2.170.130.10">
    <property type="entry name" value="TonB-dependent receptor, plug domain"/>
    <property type="match status" value="1"/>
</dbReference>
<dbReference type="PANTHER" id="PTHR40980:SF3">
    <property type="entry name" value="TONB-DEPENDENT RECEPTOR-LIKE BETA-BARREL DOMAIN-CONTAINING PROTEIN"/>
    <property type="match status" value="1"/>
</dbReference>
<organism evidence="9 10">
    <name type="scientific">Brevundimonas albigilva</name>
    <dbReference type="NCBI Taxonomy" id="1312364"/>
    <lineage>
        <taxon>Bacteria</taxon>
        <taxon>Pseudomonadati</taxon>
        <taxon>Pseudomonadota</taxon>
        <taxon>Alphaproteobacteria</taxon>
        <taxon>Caulobacterales</taxon>
        <taxon>Caulobacteraceae</taxon>
        <taxon>Brevundimonas</taxon>
    </lineage>
</organism>
<evidence type="ECO:0000256" key="4">
    <source>
        <dbReference type="RuleBase" id="RU003357"/>
    </source>
</evidence>
<dbReference type="InterPro" id="IPR037066">
    <property type="entry name" value="Plug_dom_sf"/>
</dbReference>
<dbReference type="EMBL" id="CP097649">
    <property type="protein sequence ID" value="URI15624.1"/>
    <property type="molecule type" value="Genomic_DNA"/>
</dbReference>
<comment type="similarity">
    <text evidence="4">Belongs to the TonB-dependent receptor family.</text>
</comment>
<feature type="domain" description="TonB-dependent receptor-like beta-barrel" evidence="7">
    <location>
        <begin position="488"/>
        <end position="1036"/>
    </location>
</feature>
<keyword evidence="9" id="KW-0675">Receptor</keyword>
<evidence type="ECO:0000259" key="7">
    <source>
        <dbReference type="Pfam" id="PF00593"/>
    </source>
</evidence>
<dbReference type="NCBIfam" id="TIGR01782">
    <property type="entry name" value="TonB-Xanth-Caul"/>
    <property type="match status" value="1"/>
</dbReference>
<accession>A0ABY4SRE4</accession>
<keyword evidence="10" id="KW-1185">Reference proteome</keyword>
<dbReference type="InterPro" id="IPR006311">
    <property type="entry name" value="TAT_signal"/>
</dbReference>
<gene>
    <name evidence="9" type="ORF">M8231_01110</name>
</gene>
<keyword evidence="3" id="KW-0998">Cell outer membrane</keyword>
<feature type="region of interest" description="Disordered" evidence="5">
    <location>
        <begin position="369"/>
        <end position="390"/>
    </location>
</feature>
<dbReference type="Proteomes" id="UP001055429">
    <property type="component" value="Chromosome"/>
</dbReference>
<proteinExistence type="inferred from homology"/>
<feature type="signal peptide" evidence="6">
    <location>
        <begin position="1"/>
        <end position="39"/>
    </location>
</feature>
<evidence type="ECO:0000256" key="1">
    <source>
        <dbReference type="ARBA" id="ARBA00004442"/>
    </source>
</evidence>
<dbReference type="InterPro" id="IPR000531">
    <property type="entry name" value="Beta-barrel_TonB"/>
</dbReference>
<evidence type="ECO:0000256" key="2">
    <source>
        <dbReference type="ARBA" id="ARBA00023136"/>
    </source>
</evidence>
<dbReference type="Pfam" id="PF07715">
    <property type="entry name" value="Plug"/>
    <property type="match status" value="1"/>
</dbReference>
<evidence type="ECO:0000313" key="10">
    <source>
        <dbReference type="Proteomes" id="UP001055429"/>
    </source>
</evidence>
<dbReference type="Gene3D" id="2.40.170.20">
    <property type="entry name" value="TonB-dependent receptor, beta-barrel domain"/>
    <property type="match status" value="1"/>
</dbReference>
<sequence>MRVVTPAIRPAFKRGSFLKGGVSLIAVAAVSAAALPALAQEQTDETQASEVEEVVVTGIRSSLRSSQAIKQNSDVFVDSITSEDIGALPDRSVTEALQRVPGVAIDRFAAGVDPDHFSVEGSGVVVRGLTFVRSELNGRDTFTANNGRSLSFADVPAELMGGVDVFKNPSADLIEGGIAGTVNLRTRVPFDSPGRVVAFSSEASYGDFVEEVTPTFSGLISDRWETSFGEFGLMLNAVYSQLKSRGDGQQISNYGPRTLYSNGDVVPSDGATEVADVWFPRGAAFRSQTFDRERRGYAAAGQWRSNDRTMIATAQFLRSDATQAWTEHAMEIATDNVTSNGDSQAQAGTTLDFGEDGLFTNGVITGTTGWRADQNGPDPRTPINGLQSNNQRRDVYQQSVTTDYGFNFKWTPTDRLSLNFDYQHVDSELDNLDAALWNSTYQNAAIEIRGSDVPVVTFLPPFLNGTPCEGPATAACPGYYRGDNANFSSPYNSFSRAAMDHKEMSEGQSDAFRIDADYSFDQDWIRSIRFGARYNKRDQVARFTTYNWGVLSEQWGDNGPVWLSDLVDGVPQVDGAPGTTGFNPMDYNEVFSFENFMRGQAPVPTGDQPRLFYNQNIIDNYQAYADYALAYGDEWRSRNAAGAACPQNWVPLGLRCDADADGFLPQEVNPIQEDTTAFYVMLRYGKEFDNGWNLSGNYGIRYVKTERAAQGFTAFNLGTFPTEETCLEPVPPGQEVSPFCALAPDVRQGARNFANGARQETSADIEYDYFLPSFNAKLEVGNGLQFRLGLSQAITPPDLGLTRNYYNISLSANAQDIVDGRPTGRFSVGNPYLKPIFSTNYDASVEWYFADVGQLTLSLFYKELEDVITNGVQRLSFTNNGATFDSVVTTPVNSDETGKIKGFEVAYQQTYDFLPAPFDGFGVNANYTYIDSEGVAQSTLSSTDPDVAAGRVSNVDTSLLPLQNLSKHTVNLAGFYEKGRISARLAYAWRSEFLITPRDVIVPYAPIMNEDTGQLDGSIFYTVNDNWKVGLQAVNLTNEITRTSQVLNNDLLRAPRSWFMNDRRFTLIARATF</sequence>
<evidence type="ECO:0000313" key="9">
    <source>
        <dbReference type="EMBL" id="URI15624.1"/>
    </source>
</evidence>
<feature type="domain" description="TonB-dependent receptor plug" evidence="8">
    <location>
        <begin position="71"/>
        <end position="180"/>
    </location>
</feature>
<dbReference type="Pfam" id="PF00593">
    <property type="entry name" value="TonB_dep_Rec_b-barrel"/>
    <property type="match status" value="1"/>
</dbReference>
<keyword evidence="6" id="KW-0732">Signal</keyword>
<comment type="subcellular location">
    <subcellularLocation>
        <location evidence="1 4">Cell outer membrane</location>
    </subcellularLocation>
</comment>
<evidence type="ECO:0000256" key="5">
    <source>
        <dbReference type="SAM" id="MobiDB-lite"/>
    </source>
</evidence>
<dbReference type="InterPro" id="IPR036942">
    <property type="entry name" value="Beta-barrel_TonB_sf"/>
</dbReference>
<dbReference type="PANTHER" id="PTHR40980">
    <property type="entry name" value="PLUG DOMAIN-CONTAINING PROTEIN"/>
    <property type="match status" value="1"/>
</dbReference>
<reference evidence="9" key="1">
    <citation type="submission" date="2022-05" db="EMBL/GenBank/DDBJ databases">
        <title>Brevundimonas albigilva TT17 genome sequence.</title>
        <authorList>
            <person name="Lee K."/>
            <person name="Son H."/>
        </authorList>
    </citation>
    <scope>NUCLEOTIDE SEQUENCE</scope>
    <source>
        <strain evidence="9">TT17</strain>
    </source>
</reference>
<dbReference type="InterPro" id="IPR012910">
    <property type="entry name" value="Plug_dom"/>
</dbReference>